<dbReference type="AlphaFoldDB" id="A0AAV0MMC8"/>
<reference evidence="1" key="1">
    <citation type="submission" date="2022-08" db="EMBL/GenBank/DDBJ databases">
        <authorList>
            <person name="Gutierrez-Valencia J."/>
        </authorList>
    </citation>
    <scope>NUCLEOTIDE SEQUENCE</scope>
</reference>
<gene>
    <name evidence="1" type="ORF">LITE_LOCUS29297</name>
</gene>
<name>A0AAV0MMC8_9ROSI</name>
<evidence type="ECO:0000313" key="1">
    <source>
        <dbReference type="EMBL" id="CAI0447146.1"/>
    </source>
</evidence>
<sequence>MTMEDPSCEEFKKEGTCALFYYYEQLS</sequence>
<proteinExistence type="predicted"/>
<keyword evidence="2" id="KW-1185">Reference proteome</keyword>
<comment type="caution">
    <text evidence="1">The sequence shown here is derived from an EMBL/GenBank/DDBJ whole genome shotgun (WGS) entry which is preliminary data.</text>
</comment>
<protein>
    <submittedName>
        <fullName evidence="1">Uncharacterized protein</fullName>
    </submittedName>
</protein>
<organism evidence="1 2">
    <name type="scientific">Linum tenue</name>
    <dbReference type="NCBI Taxonomy" id="586396"/>
    <lineage>
        <taxon>Eukaryota</taxon>
        <taxon>Viridiplantae</taxon>
        <taxon>Streptophyta</taxon>
        <taxon>Embryophyta</taxon>
        <taxon>Tracheophyta</taxon>
        <taxon>Spermatophyta</taxon>
        <taxon>Magnoliopsida</taxon>
        <taxon>eudicotyledons</taxon>
        <taxon>Gunneridae</taxon>
        <taxon>Pentapetalae</taxon>
        <taxon>rosids</taxon>
        <taxon>fabids</taxon>
        <taxon>Malpighiales</taxon>
        <taxon>Linaceae</taxon>
        <taxon>Linum</taxon>
    </lineage>
</organism>
<dbReference type="EMBL" id="CAMGYJ010000007">
    <property type="protein sequence ID" value="CAI0447146.1"/>
    <property type="molecule type" value="Genomic_DNA"/>
</dbReference>
<accession>A0AAV0MMC8</accession>
<dbReference type="Proteomes" id="UP001154282">
    <property type="component" value="Unassembled WGS sequence"/>
</dbReference>
<evidence type="ECO:0000313" key="2">
    <source>
        <dbReference type="Proteomes" id="UP001154282"/>
    </source>
</evidence>